<name>A0ACC1QN78_9HYPO</name>
<keyword evidence="2" id="KW-1185">Reference proteome</keyword>
<dbReference type="Proteomes" id="UP001148737">
    <property type="component" value="Unassembled WGS sequence"/>
</dbReference>
<sequence length="188" mass="19526">MPGAYVRGRMKLAYLWGARAGAPAVASIIATIPRPSVVTVSAPARRAGRARISWPSHLACGTAALAVAQRDTNGKPVLVKCSKGLRNACVAACVLLGNLLSALWRKRAAPCQSPELIRNAVHAVSVSKAIAKCAWSSAPSSESQGVVCKCWMQEVDVEAGGGLKFPRRPGSTAEGGPTLGTEEACDHV</sequence>
<evidence type="ECO:0000313" key="1">
    <source>
        <dbReference type="EMBL" id="KAJ3482375.1"/>
    </source>
</evidence>
<accession>A0ACC1QN78</accession>
<proteinExistence type="predicted"/>
<organism evidence="1 2">
    <name type="scientific">Lecanicillium saksenae</name>
    <dbReference type="NCBI Taxonomy" id="468837"/>
    <lineage>
        <taxon>Eukaryota</taxon>
        <taxon>Fungi</taxon>
        <taxon>Dikarya</taxon>
        <taxon>Ascomycota</taxon>
        <taxon>Pezizomycotina</taxon>
        <taxon>Sordariomycetes</taxon>
        <taxon>Hypocreomycetidae</taxon>
        <taxon>Hypocreales</taxon>
        <taxon>Cordycipitaceae</taxon>
        <taxon>Lecanicillium</taxon>
    </lineage>
</organism>
<protein>
    <submittedName>
        <fullName evidence="1">Uncharacterized protein</fullName>
    </submittedName>
</protein>
<comment type="caution">
    <text evidence="1">The sequence shown here is derived from an EMBL/GenBank/DDBJ whole genome shotgun (WGS) entry which is preliminary data.</text>
</comment>
<evidence type="ECO:0000313" key="2">
    <source>
        <dbReference type="Proteomes" id="UP001148737"/>
    </source>
</evidence>
<reference evidence="1" key="1">
    <citation type="submission" date="2022-07" db="EMBL/GenBank/DDBJ databases">
        <title>Genome Sequence of Lecanicillium saksenae.</title>
        <authorList>
            <person name="Buettner E."/>
        </authorList>
    </citation>
    <scope>NUCLEOTIDE SEQUENCE</scope>
    <source>
        <strain evidence="1">VT-O1</strain>
    </source>
</reference>
<gene>
    <name evidence="1" type="ORF">NLG97_g7586</name>
</gene>
<dbReference type="EMBL" id="JANAKD010001182">
    <property type="protein sequence ID" value="KAJ3482375.1"/>
    <property type="molecule type" value="Genomic_DNA"/>
</dbReference>